<dbReference type="PANTHER" id="PTHR43798">
    <property type="entry name" value="MONOACYLGLYCEROL LIPASE"/>
    <property type="match status" value="1"/>
</dbReference>
<dbReference type="InterPro" id="IPR006175">
    <property type="entry name" value="YjgF/YER057c/UK114"/>
</dbReference>
<dbReference type="Pfam" id="PF00561">
    <property type="entry name" value="Abhydrolase_1"/>
    <property type="match status" value="1"/>
</dbReference>
<dbReference type="PRINTS" id="PR00412">
    <property type="entry name" value="EPOXHYDRLASE"/>
</dbReference>
<dbReference type="GO" id="GO:0016787">
    <property type="term" value="F:hydrolase activity"/>
    <property type="evidence" value="ECO:0007669"/>
    <property type="project" value="UniProtKB-KW"/>
</dbReference>
<name>A0A6G4TX17_9ACTN</name>
<keyword evidence="4" id="KW-1185">Reference proteome</keyword>
<dbReference type="InterPro" id="IPR000639">
    <property type="entry name" value="Epox_hydrolase-like"/>
</dbReference>
<organism evidence="3 4">
    <name type="scientific">Streptomyces coryli</name>
    <dbReference type="NCBI Taxonomy" id="1128680"/>
    <lineage>
        <taxon>Bacteria</taxon>
        <taxon>Bacillati</taxon>
        <taxon>Actinomycetota</taxon>
        <taxon>Actinomycetes</taxon>
        <taxon>Kitasatosporales</taxon>
        <taxon>Streptomycetaceae</taxon>
        <taxon>Streptomyces</taxon>
    </lineage>
</organism>
<dbReference type="PRINTS" id="PR00111">
    <property type="entry name" value="ABHYDROLASE"/>
</dbReference>
<dbReference type="Proteomes" id="UP000481583">
    <property type="component" value="Unassembled WGS sequence"/>
</dbReference>
<dbReference type="SUPFAM" id="SSF55298">
    <property type="entry name" value="YjgF-like"/>
    <property type="match status" value="1"/>
</dbReference>
<proteinExistence type="predicted"/>
<dbReference type="Pfam" id="PF01042">
    <property type="entry name" value="Ribonuc_L-PSP"/>
    <property type="match status" value="1"/>
</dbReference>
<dbReference type="Gene3D" id="3.40.50.1820">
    <property type="entry name" value="alpha/beta hydrolase"/>
    <property type="match status" value="1"/>
</dbReference>
<comment type="caution">
    <text evidence="3">The sequence shown here is derived from an EMBL/GenBank/DDBJ whole genome shotgun (WGS) entry which is preliminary data.</text>
</comment>
<dbReference type="AlphaFoldDB" id="A0A6G4TX17"/>
<dbReference type="EMBL" id="JAAKZV010000017">
    <property type="protein sequence ID" value="NGN63587.1"/>
    <property type="molecule type" value="Genomic_DNA"/>
</dbReference>
<accession>A0A6G4TX17</accession>
<dbReference type="InterPro" id="IPR029058">
    <property type="entry name" value="AB_hydrolase_fold"/>
</dbReference>
<feature type="domain" description="AB hydrolase-1" evidence="2">
    <location>
        <begin position="21"/>
        <end position="250"/>
    </location>
</feature>
<dbReference type="RefSeq" id="WP_165233252.1">
    <property type="nucleotide sequence ID" value="NZ_JAAKZV010000017.1"/>
</dbReference>
<protein>
    <submittedName>
        <fullName evidence="3">Alpha/beta fold hydrolase</fullName>
    </submittedName>
</protein>
<dbReference type="InterPro" id="IPR000073">
    <property type="entry name" value="AB_hydrolase_1"/>
</dbReference>
<evidence type="ECO:0000313" key="4">
    <source>
        <dbReference type="Proteomes" id="UP000481583"/>
    </source>
</evidence>
<evidence type="ECO:0000259" key="2">
    <source>
        <dbReference type="Pfam" id="PF00561"/>
    </source>
</evidence>
<reference evidence="3 4" key="1">
    <citation type="submission" date="2020-02" db="EMBL/GenBank/DDBJ databases">
        <title>Whole-genome analyses of novel actinobacteria.</title>
        <authorList>
            <person name="Sahin N."/>
        </authorList>
    </citation>
    <scope>NUCLEOTIDE SEQUENCE [LARGE SCALE GENOMIC DNA]</scope>
    <source>
        <strain evidence="3 4">A7024</strain>
    </source>
</reference>
<keyword evidence="1 3" id="KW-0378">Hydrolase</keyword>
<evidence type="ECO:0000256" key="1">
    <source>
        <dbReference type="ARBA" id="ARBA00022801"/>
    </source>
</evidence>
<dbReference type="GO" id="GO:0016020">
    <property type="term" value="C:membrane"/>
    <property type="evidence" value="ECO:0007669"/>
    <property type="project" value="TreeGrafter"/>
</dbReference>
<dbReference type="InterPro" id="IPR050266">
    <property type="entry name" value="AB_hydrolase_sf"/>
</dbReference>
<dbReference type="Gene3D" id="3.30.1330.40">
    <property type="entry name" value="RutC-like"/>
    <property type="match status" value="1"/>
</dbReference>
<evidence type="ECO:0000313" key="3">
    <source>
        <dbReference type="EMBL" id="NGN63587.1"/>
    </source>
</evidence>
<sequence length="385" mass="40973">MATALVNGISIAYDDEGTGDALLLVHGHPFDRSMWAPQAAEFAAQGYRVITPDLRGFGETSGSAGAADFSDFARDLAALLDHLGLERVVIGGLSMGGQIVMDFCRLFPERVRGVLLADTFPTAETEEGVKRRHAMADRLLAEGMAPWSDEVLDKMVAPYNIEALPDVAAHVRRMMHGAPAEGAALAHRARAGRPDYCDTLRDLRVPVLVVTGADDPYTPVPDAELMHELAPDATLHIIEGAAHMPNLERPVDFNAALGAFLARVTLPPVNGYRHAVPVRGELVAISGQIALDADGELVGPGDPVAQAQQVFRNIAKALASQGLTFADVVKIGFYVTDTDQLPALREARDAHVDTANPPASTAVQVAGLIRPDLLVEVDALAVRQA</sequence>
<dbReference type="PANTHER" id="PTHR43798:SF31">
    <property type="entry name" value="AB HYDROLASE SUPERFAMILY PROTEIN YCLE"/>
    <property type="match status" value="1"/>
</dbReference>
<dbReference type="SUPFAM" id="SSF53474">
    <property type="entry name" value="alpha/beta-Hydrolases"/>
    <property type="match status" value="1"/>
</dbReference>
<dbReference type="CDD" id="cd00448">
    <property type="entry name" value="YjgF_YER057c_UK114_family"/>
    <property type="match status" value="1"/>
</dbReference>
<gene>
    <name evidence="3" type="ORF">G5C51_06660</name>
</gene>
<dbReference type="InterPro" id="IPR035959">
    <property type="entry name" value="RutC-like_sf"/>
</dbReference>